<reference evidence="3 4" key="1">
    <citation type="journal article" date="2024" name="Nat. Commun.">
        <title>Phylogenomics reveals the evolutionary origins of lichenization in chlorophyte algae.</title>
        <authorList>
            <person name="Puginier C."/>
            <person name="Libourel C."/>
            <person name="Otte J."/>
            <person name="Skaloud P."/>
            <person name="Haon M."/>
            <person name="Grisel S."/>
            <person name="Petersen M."/>
            <person name="Berrin J.G."/>
            <person name="Delaux P.M."/>
            <person name="Dal Grande F."/>
            <person name="Keller J."/>
        </authorList>
    </citation>
    <scope>NUCLEOTIDE SEQUENCE [LARGE SCALE GENOMIC DNA]</scope>
    <source>
        <strain evidence="3 4">SAG 2036</strain>
    </source>
</reference>
<dbReference type="Gene3D" id="1.25.40.10">
    <property type="entry name" value="Tetratricopeptide repeat domain"/>
    <property type="match status" value="2"/>
</dbReference>
<comment type="caution">
    <text evidence="3">The sequence shown here is derived from an EMBL/GenBank/DDBJ whole genome shotgun (WGS) entry which is preliminary data.</text>
</comment>
<organism evidence="3 4">
    <name type="scientific">Symbiochloris irregularis</name>
    <dbReference type="NCBI Taxonomy" id="706552"/>
    <lineage>
        <taxon>Eukaryota</taxon>
        <taxon>Viridiplantae</taxon>
        <taxon>Chlorophyta</taxon>
        <taxon>core chlorophytes</taxon>
        <taxon>Trebouxiophyceae</taxon>
        <taxon>Trebouxiales</taxon>
        <taxon>Trebouxiaceae</taxon>
        <taxon>Symbiochloris</taxon>
    </lineage>
</organism>
<dbReference type="PANTHER" id="PTHR47447:SF25">
    <property type="entry name" value="SAP DOMAIN-CONTAINING PROTEIN"/>
    <property type="match status" value="1"/>
</dbReference>
<dbReference type="AlphaFoldDB" id="A0AAW1NM95"/>
<keyword evidence="1" id="KW-0677">Repeat</keyword>
<protein>
    <recommendedName>
        <fullName evidence="5">Pentatricopeptide repeat-containing protein</fullName>
    </recommendedName>
</protein>
<name>A0AAW1NM95_9CHLO</name>
<feature type="region of interest" description="Disordered" evidence="2">
    <location>
        <begin position="1"/>
        <end position="38"/>
    </location>
</feature>
<sequence length="781" mass="86860">MARQPQDATPKIQPAQRLAAKAVAAPSVESSSKAEGSDAEIALLQRSLSTSQRQQNGYAQASPQFVVIDETSSERKPFHRRLNMAARLGDTSETEAVLQQMEDAGLPPGPCAYHSLIFSYVRAGQAEAALQAVRREWNAGLRPLSESYCVVITAFVEADADDVAKAVLDSMLRTGLDPRPGWLALTKACIRAELSVPAWQHIEEGQRQGWAPDAELCEMLIEVICRVKSRLDRGLEFVRDDMPAMGITPTISHANALVRAYAVMDRPFATWWPLSLVMDGTLGPLCRPNTDTFNAVMQGIVHHKRITADHGQDNPFGDDMELIKAEALTRGCKPNKLMHALYCEAYLLFGREMEAMEAFKDMTKLAREGAATELLSPEVLVQLLLINARDLRPFNIRTILEAMRSDLRELPETALQLMTDKNLTMLSCWVNSWLGAQRMKRRMPGKIDVTSVAQPLTQREIDGEVIMTSLELGAVVEAADPNKPLPLSRLSNKAMIAELELRNLSTEGTRMQLYRRVQAARLSPPNLLLAGLRKQQQAREAKEERNRERVLERSKNQGKERRYKWRWSRVSDGEERADSVREEVTSMRVLPTTQQKSRQMSAAATSRFDDEAIDMRKMKAVGRGALSTSEMSALEGDDEDDDDETAVAVVDPFVVSLESDIEPLGRSLYEPKSFWPEGTGAARLGLELCEHAIALGQGPSFEDVCQLLLAADEENDAETAFAIAMMLGDLESQAQDHCWLFTSCWGVCMAEDRMDLAEAIAEVMEDVSMPLEDVVSTLRLQ</sequence>
<evidence type="ECO:0000313" key="4">
    <source>
        <dbReference type="Proteomes" id="UP001465755"/>
    </source>
</evidence>
<dbReference type="EMBL" id="JALJOQ010000275">
    <property type="protein sequence ID" value="KAK9786294.1"/>
    <property type="molecule type" value="Genomic_DNA"/>
</dbReference>
<dbReference type="InterPro" id="IPR011990">
    <property type="entry name" value="TPR-like_helical_dom_sf"/>
</dbReference>
<evidence type="ECO:0000256" key="2">
    <source>
        <dbReference type="SAM" id="MobiDB-lite"/>
    </source>
</evidence>
<evidence type="ECO:0000256" key="1">
    <source>
        <dbReference type="ARBA" id="ARBA00022737"/>
    </source>
</evidence>
<keyword evidence="4" id="KW-1185">Reference proteome</keyword>
<dbReference type="Proteomes" id="UP001465755">
    <property type="component" value="Unassembled WGS sequence"/>
</dbReference>
<evidence type="ECO:0008006" key="5">
    <source>
        <dbReference type="Google" id="ProtNLM"/>
    </source>
</evidence>
<proteinExistence type="predicted"/>
<dbReference type="PANTHER" id="PTHR47447">
    <property type="entry name" value="OS03G0856100 PROTEIN"/>
    <property type="match status" value="1"/>
</dbReference>
<accession>A0AAW1NM95</accession>
<evidence type="ECO:0000313" key="3">
    <source>
        <dbReference type="EMBL" id="KAK9786294.1"/>
    </source>
</evidence>
<gene>
    <name evidence="3" type="ORF">WJX73_001678</name>
</gene>